<reference evidence="2 3" key="1">
    <citation type="submission" date="2019-03" db="EMBL/GenBank/DDBJ databases">
        <authorList>
            <person name="Kox A.R. M."/>
        </authorList>
    </citation>
    <scope>NUCLEOTIDE SEQUENCE [LARGE SCALE GENOMIC DNA]</scope>
    <source>
        <strain evidence="2">MTUNDRAET4 annotated genome</strain>
    </source>
</reference>
<proteinExistence type="predicted"/>
<evidence type="ECO:0000256" key="1">
    <source>
        <dbReference type="SAM" id="MobiDB-lite"/>
    </source>
</evidence>
<name>A0A4U8Z046_METTU</name>
<gene>
    <name evidence="2" type="ORF">MTUNDRAET4_1260</name>
</gene>
<dbReference type="AlphaFoldDB" id="A0A4U8Z046"/>
<feature type="region of interest" description="Disordered" evidence="1">
    <location>
        <begin position="73"/>
        <end position="94"/>
    </location>
</feature>
<dbReference type="EMBL" id="LR536450">
    <property type="protein sequence ID" value="VFU08153.1"/>
    <property type="molecule type" value="Genomic_DNA"/>
</dbReference>
<accession>A0A4U8Z046</accession>
<evidence type="ECO:0000313" key="3">
    <source>
        <dbReference type="Proteomes" id="UP000294360"/>
    </source>
</evidence>
<feature type="compositionally biased region" description="Low complexity" evidence="1">
    <location>
        <begin position="85"/>
        <end position="94"/>
    </location>
</feature>
<organism evidence="2 3">
    <name type="scientific">Methylocella tundrae</name>
    <dbReference type="NCBI Taxonomy" id="227605"/>
    <lineage>
        <taxon>Bacteria</taxon>
        <taxon>Pseudomonadati</taxon>
        <taxon>Pseudomonadota</taxon>
        <taxon>Alphaproteobacteria</taxon>
        <taxon>Hyphomicrobiales</taxon>
        <taxon>Beijerinckiaceae</taxon>
        <taxon>Methylocella</taxon>
    </lineage>
</organism>
<evidence type="ECO:0000313" key="2">
    <source>
        <dbReference type="EMBL" id="VFU08153.1"/>
    </source>
</evidence>
<protein>
    <submittedName>
        <fullName evidence="2">Uncharacterized protein</fullName>
    </submittedName>
</protein>
<sequence length="94" mass="10563">MQGKGAVFTVDAPRTATYRLDLYSLGKDFPARLEDADGWPLTPPGPLATLEQKIEKGRYRRRASRRNGCARCGALQRSRRRGRAARSWSARAPF</sequence>
<dbReference type="KEGG" id="mtun:MTUNDRAET4_1260"/>
<dbReference type="Proteomes" id="UP000294360">
    <property type="component" value="Chromosome"/>
</dbReference>